<gene>
    <name evidence="2" type="ORF">GCM10009676_14860</name>
</gene>
<feature type="region of interest" description="Disordered" evidence="1">
    <location>
        <begin position="50"/>
        <end position="88"/>
    </location>
</feature>
<feature type="compositionally biased region" description="Basic and acidic residues" evidence="1">
    <location>
        <begin position="73"/>
        <end position="88"/>
    </location>
</feature>
<evidence type="ECO:0000313" key="2">
    <source>
        <dbReference type="EMBL" id="GAA1232651.1"/>
    </source>
</evidence>
<protein>
    <submittedName>
        <fullName evidence="2">Uncharacterized protein</fullName>
    </submittedName>
</protein>
<feature type="compositionally biased region" description="Acidic residues" evidence="1">
    <location>
        <begin position="1"/>
        <end position="25"/>
    </location>
</feature>
<reference evidence="2 3" key="1">
    <citation type="journal article" date="2019" name="Int. J. Syst. Evol. Microbiol.">
        <title>The Global Catalogue of Microorganisms (GCM) 10K type strain sequencing project: providing services to taxonomists for standard genome sequencing and annotation.</title>
        <authorList>
            <consortium name="The Broad Institute Genomics Platform"/>
            <consortium name="The Broad Institute Genome Sequencing Center for Infectious Disease"/>
            <person name="Wu L."/>
            <person name="Ma J."/>
        </authorList>
    </citation>
    <scope>NUCLEOTIDE SEQUENCE [LARGE SCALE GENOMIC DNA]</scope>
    <source>
        <strain evidence="2 3">JCM 13023</strain>
    </source>
</reference>
<keyword evidence="3" id="KW-1185">Reference proteome</keyword>
<feature type="region of interest" description="Disordered" evidence="1">
    <location>
        <begin position="1"/>
        <end position="26"/>
    </location>
</feature>
<dbReference type="EMBL" id="BAAALN010000005">
    <property type="protein sequence ID" value="GAA1232651.1"/>
    <property type="molecule type" value="Genomic_DNA"/>
</dbReference>
<comment type="caution">
    <text evidence="2">The sequence shown here is derived from an EMBL/GenBank/DDBJ whole genome shotgun (WGS) entry which is preliminary data.</text>
</comment>
<proteinExistence type="predicted"/>
<evidence type="ECO:0000313" key="3">
    <source>
        <dbReference type="Proteomes" id="UP001500653"/>
    </source>
</evidence>
<accession>A0ABN1W2U0</accession>
<organism evidence="2 3">
    <name type="scientific">Prauserella halophila</name>
    <dbReference type="NCBI Taxonomy" id="185641"/>
    <lineage>
        <taxon>Bacteria</taxon>
        <taxon>Bacillati</taxon>
        <taxon>Actinomycetota</taxon>
        <taxon>Actinomycetes</taxon>
        <taxon>Pseudonocardiales</taxon>
        <taxon>Pseudonocardiaceae</taxon>
        <taxon>Prauserella</taxon>
    </lineage>
</organism>
<evidence type="ECO:0000256" key="1">
    <source>
        <dbReference type="SAM" id="MobiDB-lite"/>
    </source>
</evidence>
<dbReference type="RefSeq" id="WP_253863739.1">
    <property type="nucleotide sequence ID" value="NZ_BAAALN010000005.1"/>
</dbReference>
<sequence length="88" mass="9391">MRSVLGDDETATDSEPDEEASEPDEETLRAALAKLAAEKPEWVAAARALDGTAENADHGNAASDLPQDGAEEEGGKIIHLDRFRRSAM</sequence>
<dbReference type="Proteomes" id="UP001500653">
    <property type="component" value="Unassembled WGS sequence"/>
</dbReference>
<name>A0ABN1W2U0_9PSEU</name>